<dbReference type="EMBL" id="KN833953">
    <property type="protein sequence ID" value="KIK14145.1"/>
    <property type="molecule type" value="Genomic_DNA"/>
</dbReference>
<gene>
    <name evidence="2" type="ORF">PISMIDRAFT_67161</name>
</gene>
<evidence type="ECO:0000256" key="1">
    <source>
        <dbReference type="SAM" id="MobiDB-lite"/>
    </source>
</evidence>
<evidence type="ECO:0000313" key="2">
    <source>
        <dbReference type="EMBL" id="KIK14145.1"/>
    </source>
</evidence>
<sequence length="56" mass="6441">FYHSQKLIIQHIGQPCNANGNFLPNGTQPEPCQPKPPDDWSPYNSHLKFEPADFIY</sequence>
<keyword evidence="3" id="KW-1185">Reference proteome</keyword>
<organism evidence="2 3">
    <name type="scientific">Pisolithus microcarpus 441</name>
    <dbReference type="NCBI Taxonomy" id="765257"/>
    <lineage>
        <taxon>Eukaryota</taxon>
        <taxon>Fungi</taxon>
        <taxon>Dikarya</taxon>
        <taxon>Basidiomycota</taxon>
        <taxon>Agaricomycotina</taxon>
        <taxon>Agaricomycetes</taxon>
        <taxon>Agaricomycetidae</taxon>
        <taxon>Boletales</taxon>
        <taxon>Sclerodermatineae</taxon>
        <taxon>Pisolithaceae</taxon>
        <taxon>Pisolithus</taxon>
    </lineage>
</organism>
<feature type="non-terminal residue" evidence="2">
    <location>
        <position position="56"/>
    </location>
</feature>
<dbReference type="Proteomes" id="UP000054018">
    <property type="component" value="Unassembled WGS sequence"/>
</dbReference>
<feature type="compositionally biased region" description="Polar residues" evidence="1">
    <location>
        <begin position="20"/>
        <end position="30"/>
    </location>
</feature>
<accession>A0A0C9XP37</accession>
<proteinExistence type="predicted"/>
<feature type="non-terminal residue" evidence="2">
    <location>
        <position position="1"/>
    </location>
</feature>
<dbReference type="AlphaFoldDB" id="A0A0C9XP37"/>
<reference evidence="3" key="2">
    <citation type="submission" date="2015-01" db="EMBL/GenBank/DDBJ databases">
        <title>Evolutionary Origins and Diversification of the Mycorrhizal Mutualists.</title>
        <authorList>
            <consortium name="DOE Joint Genome Institute"/>
            <consortium name="Mycorrhizal Genomics Consortium"/>
            <person name="Kohler A."/>
            <person name="Kuo A."/>
            <person name="Nagy L.G."/>
            <person name="Floudas D."/>
            <person name="Copeland A."/>
            <person name="Barry K.W."/>
            <person name="Cichocki N."/>
            <person name="Veneault-Fourrey C."/>
            <person name="LaButti K."/>
            <person name="Lindquist E.A."/>
            <person name="Lipzen A."/>
            <person name="Lundell T."/>
            <person name="Morin E."/>
            <person name="Murat C."/>
            <person name="Riley R."/>
            <person name="Ohm R."/>
            <person name="Sun H."/>
            <person name="Tunlid A."/>
            <person name="Henrissat B."/>
            <person name="Grigoriev I.V."/>
            <person name="Hibbett D.S."/>
            <person name="Martin F."/>
        </authorList>
    </citation>
    <scope>NUCLEOTIDE SEQUENCE [LARGE SCALE GENOMIC DNA]</scope>
    <source>
        <strain evidence="3">441</strain>
    </source>
</reference>
<name>A0A0C9XP37_9AGAM</name>
<protein>
    <submittedName>
        <fullName evidence="2">Uncharacterized protein</fullName>
    </submittedName>
</protein>
<dbReference type="OrthoDB" id="2691487at2759"/>
<dbReference type="HOGENOM" id="CLU_3019994_0_0_1"/>
<evidence type="ECO:0000313" key="3">
    <source>
        <dbReference type="Proteomes" id="UP000054018"/>
    </source>
</evidence>
<feature type="region of interest" description="Disordered" evidence="1">
    <location>
        <begin position="20"/>
        <end position="40"/>
    </location>
</feature>
<reference evidence="2 3" key="1">
    <citation type="submission" date="2014-04" db="EMBL/GenBank/DDBJ databases">
        <authorList>
            <consortium name="DOE Joint Genome Institute"/>
            <person name="Kuo A."/>
            <person name="Kohler A."/>
            <person name="Costa M.D."/>
            <person name="Nagy L.G."/>
            <person name="Floudas D."/>
            <person name="Copeland A."/>
            <person name="Barry K.W."/>
            <person name="Cichocki N."/>
            <person name="Veneault-Fourrey C."/>
            <person name="LaButti K."/>
            <person name="Lindquist E.A."/>
            <person name="Lipzen A."/>
            <person name="Lundell T."/>
            <person name="Morin E."/>
            <person name="Murat C."/>
            <person name="Sun H."/>
            <person name="Tunlid A."/>
            <person name="Henrissat B."/>
            <person name="Grigoriev I.V."/>
            <person name="Hibbett D.S."/>
            <person name="Martin F."/>
            <person name="Nordberg H.P."/>
            <person name="Cantor M.N."/>
            <person name="Hua S.X."/>
        </authorList>
    </citation>
    <scope>NUCLEOTIDE SEQUENCE [LARGE SCALE GENOMIC DNA]</scope>
    <source>
        <strain evidence="2 3">441</strain>
    </source>
</reference>